<evidence type="ECO:0000256" key="1">
    <source>
        <dbReference type="SAM" id="Phobius"/>
    </source>
</evidence>
<name>A0A7Z7PR53_9BACT</name>
<keyword evidence="1" id="KW-0472">Membrane</keyword>
<keyword evidence="3" id="KW-1185">Reference proteome</keyword>
<feature type="transmembrane region" description="Helical" evidence="1">
    <location>
        <begin position="14"/>
        <end position="34"/>
    </location>
</feature>
<evidence type="ECO:0000313" key="3">
    <source>
        <dbReference type="Proteomes" id="UP000250796"/>
    </source>
</evidence>
<proteinExistence type="predicted"/>
<protein>
    <submittedName>
        <fullName evidence="2">Uncharacterized protein</fullName>
    </submittedName>
</protein>
<dbReference type="EMBL" id="LS974202">
    <property type="protein sequence ID" value="SSC13161.1"/>
    <property type="molecule type" value="Genomic_DNA"/>
</dbReference>
<gene>
    <name evidence="2" type="ORF">MESINF_1717</name>
</gene>
<dbReference type="RefSeq" id="WP_169699338.1">
    <property type="nucleotide sequence ID" value="NZ_LS974202.1"/>
</dbReference>
<evidence type="ECO:0000313" key="2">
    <source>
        <dbReference type="EMBL" id="SSC13161.1"/>
    </source>
</evidence>
<dbReference type="Proteomes" id="UP000250796">
    <property type="component" value="Chromosome MESINF"/>
</dbReference>
<accession>A0A7Z7PR53</accession>
<keyword evidence="1" id="KW-0812">Transmembrane</keyword>
<organism evidence="2 3">
    <name type="scientific">Mesotoga infera</name>
    <dbReference type="NCBI Taxonomy" id="1236046"/>
    <lineage>
        <taxon>Bacteria</taxon>
        <taxon>Thermotogati</taxon>
        <taxon>Thermotogota</taxon>
        <taxon>Thermotogae</taxon>
        <taxon>Kosmotogales</taxon>
        <taxon>Kosmotogaceae</taxon>
        <taxon>Mesotoga</taxon>
    </lineage>
</organism>
<sequence length="236" mass="26578">MSLIKPKRRRGPRMLWLILVPIFIVVALGLYVYLTMNGVNNSNEVKARYVDYLFYLEEPGGGSYYYLLTSNDGRSSLVTFPVYSTIENSKEVLDPKLEASAMKLIQSWLNTSSDYSYYVRLSNTLLSNLSESLGIKATNAVQLIDGMAMRGFKLLDYWKLGGFSKTIKEFSPSTTITPKGMAVLLKRLSTSSRMAYQVETLTQYPLKIKVGVTGESVNRLYIKNDSIESVKKALAR</sequence>
<reference evidence="2 3" key="1">
    <citation type="submission" date="2017-01" db="EMBL/GenBank/DDBJ databases">
        <authorList>
            <person name="Erauso G."/>
        </authorList>
    </citation>
    <scope>NUCLEOTIDE SEQUENCE [LARGE SCALE GENOMIC DNA]</scope>
    <source>
        <strain evidence="2">MESINF1</strain>
    </source>
</reference>
<dbReference type="KEGG" id="minf:MESINF_1717"/>
<keyword evidence="1" id="KW-1133">Transmembrane helix</keyword>
<dbReference type="AlphaFoldDB" id="A0A7Z7PR53"/>